<protein>
    <submittedName>
        <fullName evidence="1 2">Antitermination protein Q</fullName>
    </submittedName>
</protein>
<sequence length="231" mass="27259">MRSWYLHDLAYVRTQIIPALANIEGETKGQLAAFEDSPLICTDYYKRNQVRIKVGNRWVIRDADPVFCLETRMNKQPKPPISPITYHLSSWRRAVLAINESKLAWVMYCYGYDLDYRHQIEICRYLWSHFLIKRAGRKLSAKVVTRLMGLVWLVAQQHARICRSESFTPYSNSELARLAGVSLYNWKKRYTEYWEILVGLCERLDMEALQEINKRRTDQVDLQMSPKSAIF</sequence>
<dbReference type="EMBL" id="NITY01000001">
    <property type="protein sequence ID" value="PHM45899.1"/>
    <property type="molecule type" value="Genomic_DNA"/>
</dbReference>
<dbReference type="OrthoDB" id="6497396at2"/>
<name>A0A1I3U4N8_9GAMM</name>
<reference evidence="3" key="1">
    <citation type="submission" date="2016-10" db="EMBL/GenBank/DDBJ databases">
        <authorList>
            <person name="Varghese N."/>
            <person name="Submissions S."/>
        </authorList>
    </citation>
    <scope>NUCLEOTIDE SEQUENCE [LARGE SCALE GENOMIC DNA]</scope>
    <source>
        <strain evidence="3">DSM 17908</strain>
    </source>
</reference>
<organism evidence="2 3">
    <name type="scientific">Xenorhabdus mauleonii</name>
    <dbReference type="NCBI Taxonomy" id="351675"/>
    <lineage>
        <taxon>Bacteria</taxon>
        <taxon>Pseudomonadati</taxon>
        <taxon>Pseudomonadota</taxon>
        <taxon>Gammaproteobacteria</taxon>
        <taxon>Enterobacterales</taxon>
        <taxon>Morganellaceae</taxon>
        <taxon>Xenorhabdus</taxon>
    </lineage>
</organism>
<dbReference type="Proteomes" id="UP000224607">
    <property type="component" value="Unassembled WGS sequence"/>
</dbReference>
<dbReference type="AlphaFoldDB" id="A0A1I3U4N8"/>
<reference evidence="1 4" key="3">
    <citation type="journal article" date="2017" name="Nat. Microbiol.">
        <title>Natural product diversity associated with the nematode symbionts Photorhabdus and Xenorhabdus.</title>
        <authorList>
            <person name="Tobias N.J."/>
            <person name="Wolff H."/>
            <person name="Djahanschiri B."/>
            <person name="Grundmann F."/>
            <person name="Kronenwerth M."/>
            <person name="Shi Y.M."/>
            <person name="Simonyi S."/>
            <person name="Grun P."/>
            <person name="Shapiro-Ilan D."/>
            <person name="Pidot S.J."/>
            <person name="Stinear T.P."/>
            <person name="Ebersberger I."/>
            <person name="Bode H.B."/>
        </authorList>
    </citation>
    <scope>NUCLEOTIDE SEQUENCE [LARGE SCALE GENOMIC DNA]</scope>
    <source>
        <strain evidence="1 4">DSM 17908</strain>
    </source>
</reference>
<dbReference type="Proteomes" id="UP000198919">
    <property type="component" value="Unassembled WGS sequence"/>
</dbReference>
<accession>A0A1I3U4N8</accession>
<dbReference type="InterPro" id="IPR010455">
    <property type="entry name" value="Phage_82_GpQ"/>
</dbReference>
<gene>
    <name evidence="2" type="ORF">SAMN05421680_1165</name>
    <name evidence="1" type="ORF">Xmau_00290</name>
</gene>
<reference evidence="2" key="2">
    <citation type="submission" date="2016-10" db="EMBL/GenBank/DDBJ databases">
        <authorList>
            <person name="de Groot N.N."/>
        </authorList>
    </citation>
    <scope>NUCLEOTIDE SEQUENCE [LARGE SCALE GENOMIC DNA]</scope>
    <source>
        <strain evidence="2">DSM 17908</strain>
    </source>
</reference>
<evidence type="ECO:0000313" key="3">
    <source>
        <dbReference type="Proteomes" id="UP000198919"/>
    </source>
</evidence>
<evidence type="ECO:0000313" key="2">
    <source>
        <dbReference type="EMBL" id="SFJ77865.1"/>
    </source>
</evidence>
<evidence type="ECO:0000313" key="4">
    <source>
        <dbReference type="Proteomes" id="UP000224607"/>
    </source>
</evidence>
<dbReference type="STRING" id="351675.SAMN05421680_1165"/>
<dbReference type="Pfam" id="PF06323">
    <property type="entry name" value="Phage_antiter_Q"/>
    <property type="match status" value="1"/>
</dbReference>
<keyword evidence="4" id="KW-1185">Reference proteome</keyword>
<proteinExistence type="predicted"/>
<dbReference type="RefSeq" id="WP_092512216.1">
    <property type="nucleotide sequence ID" value="NZ_CAWNQB010000001.1"/>
</dbReference>
<evidence type="ECO:0000313" key="1">
    <source>
        <dbReference type="EMBL" id="PHM45899.1"/>
    </source>
</evidence>
<dbReference type="EMBL" id="FORG01000016">
    <property type="protein sequence ID" value="SFJ77865.1"/>
    <property type="molecule type" value="Genomic_DNA"/>
</dbReference>